<dbReference type="Gene3D" id="1.10.287.130">
    <property type="match status" value="1"/>
</dbReference>
<dbReference type="PANTHER" id="PTHR43711">
    <property type="entry name" value="TWO-COMPONENT HISTIDINE KINASE"/>
    <property type="match status" value="1"/>
</dbReference>
<evidence type="ECO:0000259" key="10">
    <source>
        <dbReference type="PROSITE" id="PS50109"/>
    </source>
</evidence>
<evidence type="ECO:0000256" key="8">
    <source>
        <dbReference type="ARBA" id="ARBA00022840"/>
    </source>
</evidence>
<proteinExistence type="predicted"/>
<dbReference type="GO" id="GO:0005886">
    <property type="term" value="C:plasma membrane"/>
    <property type="evidence" value="ECO:0007669"/>
    <property type="project" value="UniProtKB-SubCell"/>
</dbReference>
<dbReference type="EMBL" id="RYYR01000007">
    <property type="protein sequence ID" value="RUL54299.1"/>
    <property type="molecule type" value="Genomic_DNA"/>
</dbReference>
<keyword evidence="7" id="KW-0418">Kinase</keyword>
<dbReference type="InterPro" id="IPR003594">
    <property type="entry name" value="HATPase_dom"/>
</dbReference>
<dbReference type="CDD" id="cd00082">
    <property type="entry name" value="HisKA"/>
    <property type="match status" value="1"/>
</dbReference>
<evidence type="ECO:0000256" key="5">
    <source>
        <dbReference type="ARBA" id="ARBA00022679"/>
    </source>
</evidence>
<dbReference type="Pfam" id="PF02518">
    <property type="entry name" value="HATPase_c"/>
    <property type="match status" value="1"/>
</dbReference>
<dbReference type="Pfam" id="PF00512">
    <property type="entry name" value="HisKA"/>
    <property type="match status" value="1"/>
</dbReference>
<dbReference type="InterPro" id="IPR005467">
    <property type="entry name" value="His_kinase_dom"/>
</dbReference>
<dbReference type="AlphaFoldDB" id="A0A3S0PQR3"/>
<keyword evidence="12" id="KW-1185">Reference proteome</keyword>
<accession>A0A3S0PQR3</accession>
<organism evidence="11 12">
    <name type="scientific">Lysinibacillus antri</name>
    <dbReference type="NCBI Taxonomy" id="2498145"/>
    <lineage>
        <taxon>Bacteria</taxon>
        <taxon>Bacillati</taxon>
        <taxon>Bacillota</taxon>
        <taxon>Bacilli</taxon>
        <taxon>Bacillales</taxon>
        <taxon>Bacillaceae</taxon>
        <taxon>Lysinibacillus</taxon>
    </lineage>
</organism>
<evidence type="ECO:0000256" key="1">
    <source>
        <dbReference type="ARBA" id="ARBA00000085"/>
    </source>
</evidence>
<dbReference type="SUPFAM" id="SSF55874">
    <property type="entry name" value="ATPase domain of HSP90 chaperone/DNA topoisomerase II/histidine kinase"/>
    <property type="match status" value="1"/>
</dbReference>
<dbReference type="RefSeq" id="WP_126658415.1">
    <property type="nucleotide sequence ID" value="NZ_RYYR01000007.1"/>
</dbReference>
<keyword evidence="4" id="KW-0597">Phosphoprotein</keyword>
<dbReference type="SMART" id="SM00387">
    <property type="entry name" value="HATPase_c"/>
    <property type="match status" value="1"/>
</dbReference>
<evidence type="ECO:0000313" key="11">
    <source>
        <dbReference type="EMBL" id="RUL54299.1"/>
    </source>
</evidence>
<evidence type="ECO:0000256" key="4">
    <source>
        <dbReference type="ARBA" id="ARBA00022553"/>
    </source>
</evidence>
<sequence>MIDDVTHGLIFTNIDGEIVEMNELAAQYINCEKNALIYEGYERIFDNLIDYEFRKLKFMEKLLNSGRASLNVESHLDNGEALFLKLESKFNYKLGLIVTTITDETELITLKRQLEQQNSLNAIGEMAASIAHEIRNPMTSLKGFIELLKMNSADDSKKYLNVMDSELHRMESILSDLLYLSKPKQRSFETLSINQVVEEVVELMQPHAIQHNINLIMKCYDPYTAKIFGNENRLKQMLINLVKNAIEVMQNGGTIMVSIEYTDDGVLLAVQDEGQGIAEAELKQLFTPFYTTKEAGTGLGLVLVKKVVEEHNGSVTVESFVGKGTTFKITIPFCEQSFCSEYKDDRSNYWFENDSRKTLPVV</sequence>
<dbReference type="Gene3D" id="3.30.565.10">
    <property type="entry name" value="Histidine kinase-like ATPase, C-terminal domain"/>
    <property type="match status" value="1"/>
</dbReference>
<evidence type="ECO:0000313" key="12">
    <source>
        <dbReference type="Proteomes" id="UP000287910"/>
    </source>
</evidence>
<dbReference type="InterPro" id="IPR004358">
    <property type="entry name" value="Sig_transdc_His_kin-like_C"/>
</dbReference>
<name>A0A3S0PQR3_9BACI</name>
<comment type="catalytic activity">
    <reaction evidence="1">
        <text>ATP + protein L-histidine = ADP + protein N-phospho-L-histidine.</text>
        <dbReference type="EC" id="2.7.13.3"/>
    </reaction>
</comment>
<evidence type="ECO:0000256" key="9">
    <source>
        <dbReference type="ARBA" id="ARBA00023012"/>
    </source>
</evidence>
<dbReference type="Proteomes" id="UP000287910">
    <property type="component" value="Unassembled WGS sequence"/>
</dbReference>
<dbReference type="InterPro" id="IPR003661">
    <property type="entry name" value="HisK_dim/P_dom"/>
</dbReference>
<evidence type="ECO:0000256" key="3">
    <source>
        <dbReference type="ARBA" id="ARBA00012438"/>
    </source>
</evidence>
<protein>
    <recommendedName>
        <fullName evidence="3">histidine kinase</fullName>
        <ecNumber evidence="3">2.7.13.3</ecNumber>
    </recommendedName>
</protein>
<keyword evidence="5" id="KW-0808">Transferase</keyword>
<dbReference type="SUPFAM" id="SSF47384">
    <property type="entry name" value="Homodimeric domain of signal transducing histidine kinase"/>
    <property type="match status" value="1"/>
</dbReference>
<evidence type="ECO:0000256" key="2">
    <source>
        <dbReference type="ARBA" id="ARBA00004651"/>
    </source>
</evidence>
<comment type="subcellular location">
    <subcellularLocation>
        <location evidence="2">Cell membrane</location>
        <topology evidence="2">Multi-pass membrane protein</topology>
    </subcellularLocation>
</comment>
<comment type="caution">
    <text evidence="11">The sequence shown here is derived from an EMBL/GenBank/DDBJ whole genome shotgun (WGS) entry which is preliminary data.</text>
</comment>
<dbReference type="FunFam" id="3.30.565.10:FF:000006">
    <property type="entry name" value="Sensor histidine kinase WalK"/>
    <property type="match status" value="1"/>
</dbReference>
<dbReference type="GO" id="GO:0005524">
    <property type="term" value="F:ATP binding"/>
    <property type="evidence" value="ECO:0007669"/>
    <property type="project" value="UniProtKB-KW"/>
</dbReference>
<dbReference type="PANTHER" id="PTHR43711:SF31">
    <property type="entry name" value="HISTIDINE KINASE"/>
    <property type="match status" value="1"/>
</dbReference>
<reference evidence="11 12" key="1">
    <citation type="submission" date="2018-12" db="EMBL/GenBank/DDBJ databases">
        <title>Lysinibacillus antri sp. nov., isolated from a cave soil.</title>
        <authorList>
            <person name="Narsing Rao M.P."/>
            <person name="Zhang H."/>
            <person name="Dong Z.-Y."/>
            <person name="Niu X.-K."/>
            <person name="Zhang K."/>
            <person name="Fang B.-Z."/>
            <person name="Kang Y.-Q."/>
            <person name="Xiao M."/>
            <person name="Li W.-J."/>
        </authorList>
    </citation>
    <scope>NUCLEOTIDE SEQUENCE [LARGE SCALE GENOMIC DNA]</scope>
    <source>
        <strain evidence="11 12">SYSU K30002</strain>
    </source>
</reference>
<dbReference type="SMART" id="SM00388">
    <property type="entry name" value="HisKA"/>
    <property type="match status" value="1"/>
</dbReference>
<dbReference type="EC" id="2.7.13.3" evidence="3"/>
<dbReference type="InterPro" id="IPR050736">
    <property type="entry name" value="Sensor_HK_Regulatory"/>
</dbReference>
<gene>
    <name evidence="11" type="ORF">EK386_07285</name>
</gene>
<keyword evidence="9" id="KW-0902">Two-component regulatory system</keyword>
<dbReference type="GO" id="GO:0000155">
    <property type="term" value="F:phosphorelay sensor kinase activity"/>
    <property type="evidence" value="ECO:0007669"/>
    <property type="project" value="InterPro"/>
</dbReference>
<keyword evidence="6" id="KW-0547">Nucleotide-binding</keyword>
<dbReference type="InterPro" id="IPR036890">
    <property type="entry name" value="HATPase_C_sf"/>
</dbReference>
<feature type="domain" description="Histidine kinase" evidence="10">
    <location>
        <begin position="129"/>
        <end position="335"/>
    </location>
</feature>
<dbReference type="InterPro" id="IPR036097">
    <property type="entry name" value="HisK_dim/P_sf"/>
</dbReference>
<evidence type="ECO:0000256" key="6">
    <source>
        <dbReference type="ARBA" id="ARBA00022741"/>
    </source>
</evidence>
<dbReference type="PROSITE" id="PS50109">
    <property type="entry name" value="HIS_KIN"/>
    <property type="match status" value="1"/>
</dbReference>
<dbReference type="PRINTS" id="PR00344">
    <property type="entry name" value="BCTRLSENSOR"/>
</dbReference>
<keyword evidence="8" id="KW-0067">ATP-binding</keyword>
<evidence type="ECO:0000256" key="7">
    <source>
        <dbReference type="ARBA" id="ARBA00022777"/>
    </source>
</evidence>